<evidence type="ECO:0000259" key="2">
    <source>
        <dbReference type="Pfam" id="PF01579"/>
    </source>
</evidence>
<sequence>MQLKFVFLFIVLVFARAQEQEQEEECGEEKAGECVGKLLLAVLGDTSEEEVCSELRDVTNCLREVADECLGEERDAEIDEGLQELNNLIAENCPAVEEVDDALKECVEKIEDELLECLGEGVSQALGAILDDSGESETDEDAVKCLMYNTVTNCVTQQIRESCGIETSKRTLDAMMEVPSDIRASCGEPATKDLLQSLFDKRKKK</sequence>
<feature type="domain" description="T20D4.11-like" evidence="2">
    <location>
        <begin position="20"/>
        <end position="180"/>
    </location>
</feature>
<evidence type="ECO:0000256" key="1">
    <source>
        <dbReference type="SAM" id="SignalP"/>
    </source>
</evidence>
<dbReference type="Proteomes" id="UP000887013">
    <property type="component" value="Unassembled WGS sequence"/>
</dbReference>
<keyword evidence="1" id="KW-0732">Signal</keyword>
<name>A0A8X6U6V3_NEPPI</name>
<dbReference type="Pfam" id="PF01579">
    <property type="entry name" value="DUF19"/>
    <property type="match status" value="1"/>
</dbReference>
<accession>A0A8X6U6V3</accession>
<gene>
    <name evidence="3" type="primary">AVEN_40790_1</name>
    <name evidence="3" type="ORF">NPIL_300111</name>
</gene>
<keyword evidence="4" id="KW-1185">Reference proteome</keyword>
<evidence type="ECO:0000313" key="3">
    <source>
        <dbReference type="EMBL" id="GFT87364.1"/>
    </source>
</evidence>
<protein>
    <submittedName>
        <fullName evidence="3">DUF19 domain-containing protein</fullName>
    </submittedName>
</protein>
<feature type="signal peptide" evidence="1">
    <location>
        <begin position="1"/>
        <end position="17"/>
    </location>
</feature>
<evidence type="ECO:0000313" key="4">
    <source>
        <dbReference type="Proteomes" id="UP000887013"/>
    </source>
</evidence>
<reference evidence="3" key="1">
    <citation type="submission" date="2020-08" db="EMBL/GenBank/DDBJ databases">
        <title>Multicomponent nature underlies the extraordinary mechanical properties of spider dragline silk.</title>
        <authorList>
            <person name="Kono N."/>
            <person name="Nakamura H."/>
            <person name="Mori M."/>
            <person name="Yoshida Y."/>
            <person name="Ohtoshi R."/>
            <person name="Malay A.D."/>
            <person name="Moran D.A.P."/>
            <person name="Tomita M."/>
            <person name="Numata K."/>
            <person name="Arakawa K."/>
        </authorList>
    </citation>
    <scope>NUCLEOTIDE SEQUENCE</scope>
</reference>
<feature type="chain" id="PRO_5036488717" evidence="1">
    <location>
        <begin position="18"/>
        <end position="205"/>
    </location>
</feature>
<dbReference type="EMBL" id="BMAW01024300">
    <property type="protein sequence ID" value="GFT87364.1"/>
    <property type="molecule type" value="Genomic_DNA"/>
</dbReference>
<proteinExistence type="predicted"/>
<organism evidence="3 4">
    <name type="scientific">Nephila pilipes</name>
    <name type="common">Giant wood spider</name>
    <name type="synonym">Nephila maculata</name>
    <dbReference type="NCBI Taxonomy" id="299642"/>
    <lineage>
        <taxon>Eukaryota</taxon>
        <taxon>Metazoa</taxon>
        <taxon>Ecdysozoa</taxon>
        <taxon>Arthropoda</taxon>
        <taxon>Chelicerata</taxon>
        <taxon>Arachnida</taxon>
        <taxon>Araneae</taxon>
        <taxon>Araneomorphae</taxon>
        <taxon>Entelegynae</taxon>
        <taxon>Araneoidea</taxon>
        <taxon>Nephilidae</taxon>
        <taxon>Nephila</taxon>
    </lineage>
</organism>
<dbReference type="AlphaFoldDB" id="A0A8X6U6V3"/>
<dbReference type="OrthoDB" id="6434830at2759"/>
<comment type="caution">
    <text evidence="3">The sequence shown here is derived from an EMBL/GenBank/DDBJ whole genome shotgun (WGS) entry which is preliminary data.</text>
</comment>
<dbReference type="InterPro" id="IPR002542">
    <property type="entry name" value="T20D4.11-like_dom"/>
</dbReference>